<reference evidence="7" key="2">
    <citation type="journal article" date="2016" name="G3 (Bethesda)">
        <title>Genome Evolution in Three Species of Cactophilic Drosophila.</title>
        <authorList>
            <person name="Sanchez-Flores A."/>
            <person name="Penazola F."/>
            <person name="Carpinteyro-Ponce J."/>
            <person name="Nazario-Yepiz N."/>
            <person name="Abreu-Goodger C."/>
            <person name="Machado C.A."/>
            <person name="Markow T.A."/>
        </authorList>
    </citation>
    <scope>NUCLEOTIDE SEQUENCE [LARGE SCALE GENOMIC DNA]</scope>
</reference>
<dbReference type="GeneID" id="108615217"/>
<gene>
    <name evidence="8" type="primary">LOC108615217</name>
</gene>
<sequence length="112" mass="12973">MFCGKKCSLFCLFISIWGTIQLLLMGMSYSLNSVSMIQTLPLKETYKSLQQFRTECDHLNGTLALRCYVAAMLYALFALCSYICFCTRKRRANMQKIKPKSKKAQLKKNRFT</sequence>
<proteinExistence type="inferred from homology"/>
<dbReference type="PANTHER" id="PTHR31733">
    <property type="entry name" value="RIBONUCLEASE KAPPA"/>
    <property type="match status" value="1"/>
</dbReference>
<evidence type="ECO:0000256" key="6">
    <source>
        <dbReference type="SAM" id="Phobius"/>
    </source>
</evidence>
<protein>
    <submittedName>
        <fullName evidence="8">Ribonuclease kappa</fullName>
    </submittedName>
</protein>
<comment type="subcellular location">
    <subcellularLocation>
        <location evidence="1">Membrane</location>
        <topology evidence="1">Multi-pass membrane protein</topology>
    </subcellularLocation>
</comment>
<evidence type="ECO:0000256" key="3">
    <source>
        <dbReference type="ARBA" id="ARBA00022692"/>
    </source>
</evidence>
<accession>A0ABM1PCW7</accession>
<keyword evidence="4 6" id="KW-1133">Transmembrane helix</keyword>
<reference evidence="7" key="1">
    <citation type="journal article" date="1997" name="Nucleic Acids Res.">
        <title>tRNAscan-SE: a program for improved detection of transfer RNA genes in genomic sequence.</title>
        <authorList>
            <person name="Lowe T.M."/>
            <person name="Eddy S.R."/>
        </authorList>
    </citation>
    <scope>NUCLEOTIDE SEQUENCE [LARGE SCALE GENOMIC DNA]</scope>
</reference>
<name>A0ABM1PCW7_DROAR</name>
<evidence type="ECO:0000313" key="7">
    <source>
        <dbReference type="Proteomes" id="UP000694904"/>
    </source>
</evidence>
<reference evidence="8" key="3">
    <citation type="submission" date="2025-08" db="UniProtKB">
        <authorList>
            <consortium name="RefSeq"/>
        </authorList>
    </citation>
    <scope>IDENTIFICATION</scope>
    <source>
        <tissue evidence="8">Whole organism</tissue>
    </source>
</reference>
<evidence type="ECO:0000256" key="5">
    <source>
        <dbReference type="ARBA" id="ARBA00023136"/>
    </source>
</evidence>
<feature type="transmembrane region" description="Helical" evidence="6">
    <location>
        <begin position="63"/>
        <end position="85"/>
    </location>
</feature>
<evidence type="ECO:0000256" key="1">
    <source>
        <dbReference type="ARBA" id="ARBA00004141"/>
    </source>
</evidence>
<organism evidence="7 8">
    <name type="scientific">Drosophila arizonae</name>
    <name type="common">Fruit fly</name>
    <dbReference type="NCBI Taxonomy" id="7263"/>
    <lineage>
        <taxon>Eukaryota</taxon>
        <taxon>Metazoa</taxon>
        <taxon>Ecdysozoa</taxon>
        <taxon>Arthropoda</taxon>
        <taxon>Hexapoda</taxon>
        <taxon>Insecta</taxon>
        <taxon>Pterygota</taxon>
        <taxon>Neoptera</taxon>
        <taxon>Endopterygota</taxon>
        <taxon>Diptera</taxon>
        <taxon>Brachycera</taxon>
        <taxon>Muscomorpha</taxon>
        <taxon>Ephydroidea</taxon>
        <taxon>Drosophilidae</taxon>
        <taxon>Drosophila</taxon>
    </lineage>
</organism>
<evidence type="ECO:0000313" key="8">
    <source>
        <dbReference type="RefSeq" id="XP_017865053.1"/>
    </source>
</evidence>
<evidence type="ECO:0000256" key="4">
    <source>
        <dbReference type="ARBA" id="ARBA00022989"/>
    </source>
</evidence>
<dbReference type="InterPro" id="IPR026770">
    <property type="entry name" value="RNase_K"/>
</dbReference>
<keyword evidence="5 6" id="KW-0472">Membrane</keyword>
<keyword evidence="3 6" id="KW-0812">Transmembrane</keyword>
<comment type="similarity">
    <text evidence="2">Belongs to the RNase K family.</text>
</comment>
<dbReference type="Proteomes" id="UP000694904">
    <property type="component" value="Chromosome 5"/>
</dbReference>
<evidence type="ECO:0000256" key="2">
    <source>
        <dbReference type="ARBA" id="ARBA00008458"/>
    </source>
</evidence>
<feature type="transmembrane region" description="Helical" evidence="6">
    <location>
        <begin position="7"/>
        <end position="31"/>
    </location>
</feature>
<dbReference type="RefSeq" id="XP_017865053.1">
    <property type="nucleotide sequence ID" value="XM_018009564.1"/>
</dbReference>
<keyword evidence="7" id="KW-1185">Reference proteome</keyword>